<evidence type="ECO:0000313" key="2">
    <source>
        <dbReference type="WBParaSite" id="Csp11.Scaffold629.g7647.t1"/>
    </source>
</evidence>
<dbReference type="AlphaFoldDB" id="A0A1I7UBG0"/>
<protein>
    <submittedName>
        <fullName evidence="2">Chromate transporter</fullName>
    </submittedName>
</protein>
<organism evidence="1 2">
    <name type="scientific">Caenorhabditis tropicalis</name>
    <dbReference type="NCBI Taxonomy" id="1561998"/>
    <lineage>
        <taxon>Eukaryota</taxon>
        <taxon>Metazoa</taxon>
        <taxon>Ecdysozoa</taxon>
        <taxon>Nematoda</taxon>
        <taxon>Chromadorea</taxon>
        <taxon>Rhabditida</taxon>
        <taxon>Rhabditina</taxon>
        <taxon>Rhabditomorpha</taxon>
        <taxon>Rhabditoidea</taxon>
        <taxon>Rhabditidae</taxon>
        <taxon>Peloderinae</taxon>
        <taxon>Caenorhabditis</taxon>
    </lineage>
</organism>
<dbReference type="Proteomes" id="UP000095282">
    <property type="component" value="Unplaced"/>
</dbReference>
<accession>A0A1I7UBG0</accession>
<dbReference type="WBParaSite" id="Csp11.Scaffold629.g7647.t1">
    <property type="protein sequence ID" value="Csp11.Scaffold629.g7647.t1"/>
    <property type="gene ID" value="Csp11.Scaffold629.g7647"/>
</dbReference>
<dbReference type="Pfam" id="PF10318">
    <property type="entry name" value="7TM_GPCR_Srh"/>
    <property type="match status" value="1"/>
</dbReference>
<reference evidence="2" key="1">
    <citation type="submission" date="2016-11" db="UniProtKB">
        <authorList>
            <consortium name="WormBaseParasite"/>
        </authorList>
    </citation>
    <scope>IDENTIFICATION</scope>
</reference>
<keyword evidence="1" id="KW-1185">Reference proteome</keyword>
<name>A0A1I7UBG0_9PELO</name>
<proteinExistence type="predicted"/>
<evidence type="ECO:0000313" key="1">
    <source>
        <dbReference type="Proteomes" id="UP000095282"/>
    </source>
</evidence>
<dbReference type="InterPro" id="IPR019422">
    <property type="entry name" value="7TM_GPCR_serpentine_rcpt_Srh"/>
</dbReference>
<sequence length="86" mass="9500">MKNMKIPMLIAHVWSTNLDLCFTVYGAPFAFFPGAAGLPLGTAAVLGMPSKWIVYLGQAAIVNDNPLDCCSWPNILFIVCLWKWLL</sequence>